<dbReference type="SUPFAM" id="SSF47473">
    <property type="entry name" value="EF-hand"/>
    <property type="match status" value="1"/>
</dbReference>
<dbReference type="PROSITE" id="PS00018">
    <property type="entry name" value="EF_HAND_1"/>
    <property type="match status" value="2"/>
</dbReference>
<dbReference type="InterPro" id="IPR011992">
    <property type="entry name" value="EF-hand-dom_pair"/>
</dbReference>
<proteinExistence type="predicted"/>
<gene>
    <name evidence="3" type="ORF">RI845_03075</name>
</gene>
<keyword evidence="1" id="KW-0732">Signal</keyword>
<feature type="chain" id="PRO_5046212586" evidence="1">
    <location>
        <begin position="21"/>
        <end position="104"/>
    </location>
</feature>
<feature type="domain" description="EF-hand" evidence="2">
    <location>
        <begin position="32"/>
        <end position="94"/>
    </location>
</feature>
<evidence type="ECO:0000313" key="4">
    <source>
        <dbReference type="Proteomes" id="UP001248581"/>
    </source>
</evidence>
<name>A0ABY9TK89_9GAMM</name>
<evidence type="ECO:0000313" key="3">
    <source>
        <dbReference type="EMBL" id="WNC69147.1"/>
    </source>
</evidence>
<dbReference type="Gene3D" id="1.10.238.10">
    <property type="entry name" value="EF-hand"/>
    <property type="match status" value="1"/>
</dbReference>
<organism evidence="3 4">
    <name type="scientific">Thalassotalea nanhaiensis</name>
    <dbReference type="NCBI Taxonomy" id="3065648"/>
    <lineage>
        <taxon>Bacteria</taxon>
        <taxon>Pseudomonadati</taxon>
        <taxon>Pseudomonadota</taxon>
        <taxon>Gammaproteobacteria</taxon>
        <taxon>Alteromonadales</taxon>
        <taxon>Colwelliaceae</taxon>
        <taxon>Thalassotalea</taxon>
    </lineage>
</organism>
<feature type="signal peptide" evidence="1">
    <location>
        <begin position="1"/>
        <end position="20"/>
    </location>
</feature>
<reference evidence="4" key="1">
    <citation type="submission" date="2023-09" db="EMBL/GenBank/DDBJ databases">
        <authorList>
            <person name="Li S."/>
            <person name="Li X."/>
            <person name="Zhang C."/>
            <person name="Zhao Z."/>
        </authorList>
    </citation>
    <scope>NUCLEOTIDE SEQUENCE [LARGE SCALE GENOMIC DNA]</scope>
    <source>
        <strain evidence="4">SQ345</strain>
    </source>
</reference>
<dbReference type="InterPro" id="IPR002048">
    <property type="entry name" value="EF_hand_dom"/>
</dbReference>
<keyword evidence="4" id="KW-1185">Reference proteome</keyword>
<protein>
    <submittedName>
        <fullName evidence="3">EF-hand domain-containing protein</fullName>
    </submittedName>
</protein>
<dbReference type="InterPro" id="IPR018247">
    <property type="entry name" value="EF_Hand_1_Ca_BS"/>
</dbReference>
<evidence type="ECO:0000256" key="1">
    <source>
        <dbReference type="SAM" id="SignalP"/>
    </source>
</evidence>
<dbReference type="Pfam" id="PF13499">
    <property type="entry name" value="EF-hand_7"/>
    <property type="match status" value="1"/>
</dbReference>
<accession>A0ABY9TK89</accession>
<evidence type="ECO:0000259" key="2">
    <source>
        <dbReference type="Pfam" id="PF13499"/>
    </source>
</evidence>
<dbReference type="RefSeq" id="WP_348388291.1">
    <property type="nucleotide sequence ID" value="NZ_CP134146.1"/>
</dbReference>
<dbReference type="EMBL" id="CP134146">
    <property type="protein sequence ID" value="WNC69147.1"/>
    <property type="molecule type" value="Genomic_DNA"/>
</dbReference>
<sequence>MKTIITIATVAILASTTCQAGQDNSNITDWQKTRFKQLDLDNNGSLNVEEMRGTTKEWMTKAGFDEAEQVKRTSKKLAKLDTNKDKSISLDEFAADHNKQKKKK</sequence>
<dbReference type="Proteomes" id="UP001248581">
    <property type="component" value="Chromosome"/>
</dbReference>